<dbReference type="RefSeq" id="WP_076462385.1">
    <property type="nucleotide sequence ID" value="NZ_FTMN01000003.1"/>
</dbReference>
<dbReference type="STRING" id="49186.SAMN05421647_103195"/>
<dbReference type="PANTHER" id="PTHR43489:SF6">
    <property type="entry name" value="HYDROXYPYRUVATE ISOMERASE-RELATED"/>
    <property type="match status" value="1"/>
</dbReference>
<evidence type="ECO:0000256" key="3">
    <source>
        <dbReference type="PIRSR" id="PIRSR006241-50"/>
    </source>
</evidence>
<dbReference type="Pfam" id="PF01261">
    <property type="entry name" value="AP_endonuc_2"/>
    <property type="match status" value="1"/>
</dbReference>
<dbReference type="EMBL" id="FTMN01000003">
    <property type="protein sequence ID" value="SIQ25579.1"/>
    <property type="molecule type" value="Genomic_DNA"/>
</dbReference>
<feature type="domain" description="Xylose isomerase-like TIM barrel" evidence="4">
    <location>
        <begin position="21"/>
        <end position="256"/>
    </location>
</feature>
<accession>A0A1N6R9Q3</accession>
<organism evidence="5 6">
    <name type="scientific">Marinobacterium stanieri</name>
    <dbReference type="NCBI Taxonomy" id="49186"/>
    <lineage>
        <taxon>Bacteria</taxon>
        <taxon>Pseudomonadati</taxon>
        <taxon>Pseudomonadota</taxon>
        <taxon>Gammaproteobacteria</taxon>
        <taxon>Oceanospirillales</taxon>
        <taxon>Oceanospirillaceae</taxon>
        <taxon>Marinobacterium</taxon>
    </lineage>
</organism>
<dbReference type="InterPro" id="IPR013022">
    <property type="entry name" value="Xyl_isomerase-like_TIM-brl"/>
</dbReference>
<evidence type="ECO:0000256" key="1">
    <source>
        <dbReference type="ARBA" id="ARBA00023235"/>
    </source>
</evidence>
<dbReference type="SUPFAM" id="SSF51658">
    <property type="entry name" value="Xylose isomerase-like"/>
    <property type="match status" value="1"/>
</dbReference>
<protein>
    <submittedName>
        <fullName evidence="5">Hydroxypyruvate isomerase</fullName>
    </submittedName>
</protein>
<evidence type="ECO:0000259" key="4">
    <source>
        <dbReference type="Pfam" id="PF01261"/>
    </source>
</evidence>
<keyword evidence="6" id="KW-1185">Reference proteome</keyword>
<feature type="active site" description="Proton donor/acceptor" evidence="3">
    <location>
        <position position="240"/>
    </location>
</feature>
<sequence length="270" mass="30150">MLSFAANLSLLFTEYPLIERFAQARKAGFDRVEIQFPYSLPHEQVELELSRHELELVLINIPAGDLAAGELGLACLPGREQEFAAGLEMAIEWCQVLGVPRINCLAGKTPPDASPEQVQATLAHNLRLADCRCGEAGLKLMIEAINTDDIPGFHLHNSQQVLSLINELSLENSFLQYDVYHMQKMEGNLISTLQRNRDKIGHIQIADVPGRHEPGTGEIHFANLFKALEAMGYADIVSLEYNPLGRTDAGLEWLKPWMTQDRQHEHECSG</sequence>
<proteinExistence type="inferred from homology"/>
<dbReference type="InterPro" id="IPR050417">
    <property type="entry name" value="Sugar_Epim/Isomerase"/>
</dbReference>
<dbReference type="PIRSF" id="PIRSF006241">
    <property type="entry name" value="HyI"/>
    <property type="match status" value="1"/>
</dbReference>
<dbReference type="Gene3D" id="3.20.20.150">
    <property type="entry name" value="Divalent-metal-dependent TIM barrel enzymes"/>
    <property type="match status" value="1"/>
</dbReference>
<evidence type="ECO:0000313" key="5">
    <source>
        <dbReference type="EMBL" id="SIQ25579.1"/>
    </source>
</evidence>
<dbReference type="InterPro" id="IPR026040">
    <property type="entry name" value="HyI-like"/>
</dbReference>
<dbReference type="AlphaFoldDB" id="A0A1N6R9Q3"/>
<evidence type="ECO:0000313" key="6">
    <source>
        <dbReference type="Proteomes" id="UP000186895"/>
    </source>
</evidence>
<keyword evidence="1 2" id="KW-0413">Isomerase</keyword>
<feature type="active site" description="Proton donor/acceptor" evidence="3">
    <location>
        <position position="143"/>
    </location>
</feature>
<name>A0A1N6R9Q3_9GAMM</name>
<dbReference type="PANTHER" id="PTHR43489">
    <property type="entry name" value="ISOMERASE"/>
    <property type="match status" value="1"/>
</dbReference>
<dbReference type="GO" id="GO:0008903">
    <property type="term" value="F:hydroxypyruvate isomerase activity"/>
    <property type="evidence" value="ECO:0007669"/>
    <property type="project" value="TreeGrafter"/>
</dbReference>
<dbReference type="eggNOG" id="COG3622">
    <property type="taxonomic scope" value="Bacteria"/>
</dbReference>
<dbReference type="FunFam" id="3.20.20.150:FF:000007">
    <property type="entry name" value="Hydroxypyruvate isomerase"/>
    <property type="match status" value="1"/>
</dbReference>
<evidence type="ECO:0000256" key="2">
    <source>
        <dbReference type="PIRNR" id="PIRNR006241"/>
    </source>
</evidence>
<reference evidence="5 6" key="1">
    <citation type="submission" date="2017-01" db="EMBL/GenBank/DDBJ databases">
        <authorList>
            <person name="Mah S.A."/>
            <person name="Swanson W.J."/>
            <person name="Moy G.W."/>
            <person name="Vacquier V.D."/>
        </authorList>
    </citation>
    <scope>NUCLEOTIDE SEQUENCE [LARGE SCALE GENOMIC DNA]</scope>
    <source>
        <strain evidence="5 6">DSM 7027</strain>
    </source>
</reference>
<dbReference type="InterPro" id="IPR036237">
    <property type="entry name" value="Xyl_isomerase-like_sf"/>
</dbReference>
<keyword evidence="5" id="KW-0670">Pyruvate</keyword>
<dbReference type="Proteomes" id="UP000186895">
    <property type="component" value="Unassembled WGS sequence"/>
</dbReference>
<gene>
    <name evidence="5" type="ORF">SAMN05421647_103195</name>
</gene>
<dbReference type="GO" id="GO:0046487">
    <property type="term" value="P:glyoxylate metabolic process"/>
    <property type="evidence" value="ECO:0007669"/>
    <property type="project" value="TreeGrafter"/>
</dbReference>
<comment type="similarity">
    <text evidence="2">Belongs to the hyi family.</text>
</comment>